<evidence type="ECO:0000313" key="2">
    <source>
        <dbReference type="EMBL" id="BAD45623.1"/>
    </source>
</evidence>
<proteinExistence type="predicted"/>
<reference evidence="3" key="2">
    <citation type="journal article" date="2008" name="Nucleic Acids Res.">
        <title>The rice annotation project database (RAP-DB): 2008 update.</title>
        <authorList>
            <consortium name="The rice annotation project (RAP)"/>
        </authorList>
    </citation>
    <scope>GENOME REANNOTATION</scope>
    <source>
        <strain evidence="3">cv. Nipponbare</strain>
    </source>
</reference>
<protein>
    <submittedName>
        <fullName evidence="2">Uncharacterized protein</fullName>
    </submittedName>
</protein>
<dbReference type="Proteomes" id="UP000000763">
    <property type="component" value="Chromosome 6"/>
</dbReference>
<feature type="compositionally biased region" description="Low complexity" evidence="1">
    <location>
        <begin position="91"/>
        <end position="100"/>
    </location>
</feature>
<evidence type="ECO:0000256" key="1">
    <source>
        <dbReference type="SAM" id="MobiDB-lite"/>
    </source>
</evidence>
<feature type="compositionally biased region" description="Basic and acidic residues" evidence="1">
    <location>
        <begin position="77"/>
        <end position="88"/>
    </location>
</feature>
<evidence type="ECO:0000313" key="3">
    <source>
        <dbReference type="Proteomes" id="UP000000763"/>
    </source>
</evidence>
<accession>Q654Z4</accession>
<feature type="region of interest" description="Disordered" evidence="1">
    <location>
        <begin position="68"/>
        <end position="100"/>
    </location>
</feature>
<name>Q654Z4_ORYSJ</name>
<organism evidence="2 3">
    <name type="scientific">Oryza sativa subsp. japonica</name>
    <name type="common">Rice</name>
    <dbReference type="NCBI Taxonomy" id="39947"/>
    <lineage>
        <taxon>Eukaryota</taxon>
        <taxon>Viridiplantae</taxon>
        <taxon>Streptophyta</taxon>
        <taxon>Embryophyta</taxon>
        <taxon>Tracheophyta</taxon>
        <taxon>Spermatophyta</taxon>
        <taxon>Magnoliopsida</taxon>
        <taxon>Liliopsida</taxon>
        <taxon>Poales</taxon>
        <taxon>Poaceae</taxon>
        <taxon>BOP clade</taxon>
        <taxon>Oryzoideae</taxon>
        <taxon>Oryzeae</taxon>
        <taxon>Oryzinae</taxon>
        <taxon>Oryza</taxon>
        <taxon>Oryza sativa</taxon>
    </lineage>
</organism>
<gene>
    <name evidence="2" type="primary">P0661G04.29</name>
</gene>
<sequence>MTCKQQGDVLSRDENPHPYNRIVALINFSIEDSPCTDLASRASPPASRLSGPSVRWASTAPATAVAEAEAEALGDGDGARGEALRDDETTAVEAEVEATA</sequence>
<reference evidence="3" key="1">
    <citation type="journal article" date="2005" name="Nature">
        <title>The map-based sequence of the rice genome.</title>
        <authorList>
            <consortium name="International rice genome sequencing project (IRGSP)"/>
            <person name="Matsumoto T."/>
            <person name="Wu J."/>
            <person name="Kanamori H."/>
            <person name="Katayose Y."/>
            <person name="Fujisawa M."/>
            <person name="Namiki N."/>
            <person name="Mizuno H."/>
            <person name="Yamamoto K."/>
            <person name="Antonio B.A."/>
            <person name="Baba T."/>
            <person name="Sakata K."/>
            <person name="Nagamura Y."/>
            <person name="Aoki H."/>
            <person name="Arikawa K."/>
            <person name="Arita K."/>
            <person name="Bito T."/>
            <person name="Chiden Y."/>
            <person name="Fujitsuka N."/>
            <person name="Fukunaka R."/>
            <person name="Hamada M."/>
            <person name="Harada C."/>
            <person name="Hayashi A."/>
            <person name="Hijishita S."/>
            <person name="Honda M."/>
            <person name="Hosokawa S."/>
            <person name="Ichikawa Y."/>
            <person name="Idonuma A."/>
            <person name="Iijima M."/>
            <person name="Ikeda M."/>
            <person name="Ikeno M."/>
            <person name="Ito K."/>
            <person name="Ito S."/>
            <person name="Ito T."/>
            <person name="Ito Y."/>
            <person name="Ito Y."/>
            <person name="Iwabuchi A."/>
            <person name="Kamiya K."/>
            <person name="Karasawa W."/>
            <person name="Kurita K."/>
            <person name="Katagiri S."/>
            <person name="Kikuta A."/>
            <person name="Kobayashi H."/>
            <person name="Kobayashi N."/>
            <person name="Machita K."/>
            <person name="Maehara T."/>
            <person name="Masukawa M."/>
            <person name="Mizubayashi T."/>
            <person name="Mukai Y."/>
            <person name="Nagasaki H."/>
            <person name="Nagata Y."/>
            <person name="Naito S."/>
            <person name="Nakashima M."/>
            <person name="Nakama Y."/>
            <person name="Nakamichi Y."/>
            <person name="Nakamura M."/>
            <person name="Meguro A."/>
            <person name="Negishi M."/>
            <person name="Ohta I."/>
            <person name="Ohta T."/>
            <person name="Okamoto M."/>
            <person name="Ono N."/>
            <person name="Saji S."/>
            <person name="Sakaguchi M."/>
            <person name="Sakai K."/>
            <person name="Shibata M."/>
            <person name="Shimokawa T."/>
            <person name="Song J."/>
            <person name="Takazaki Y."/>
            <person name="Terasawa K."/>
            <person name="Tsugane M."/>
            <person name="Tsuji K."/>
            <person name="Ueda S."/>
            <person name="Waki K."/>
            <person name="Yamagata H."/>
            <person name="Yamamoto M."/>
            <person name="Yamamoto S."/>
            <person name="Yamane H."/>
            <person name="Yoshiki S."/>
            <person name="Yoshihara R."/>
            <person name="Yukawa K."/>
            <person name="Zhong H."/>
            <person name="Yano M."/>
            <person name="Yuan Q."/>
            <person name="Ouyang S."/>
            <person name="Liu J."/>
            <person name="Jones K.M."/>
            <person name="Gansberger K."/>
            <person name="Moffat K."/>
            <person name="Hill J."/>
            <person name="Bera J."/>
            <person name="Fadrosh D."/>
            <person name="Jin S."/>
            <person name="Johri S."/>
            <person name="Kim M."/>
            <person name="Overton L."/>
            <person name="Reardon M."/>
            <person name="Tsitrin T."/>
            <person name="Vuong H."/>
            <person name="Weaver B."/>
            <person name="Ciecko A."/>
            <person name="Tallon L."/>
            <person name="Jackson J."/>
            <person name="Pai G."/>
            <person name="Aken S.V."/>
            <person name="Utterback T."/>
            <person name="Reidmuller S."/>
            <person name="Feldblyum T."/>
            <person name="Hsiao J."/>
            <person name="Zismann V."/>
            <person name="Iobst S."/>
            <person name="de Vazeille A.R."/>
            <person name="Buell C.R."/>
            <person name="Ying K."/>
            <person name="Li Y."/>
            <person name="Lu T."/>
            <person name="Huang Y."/>
            <person name="Zhao Q."/>
            <person name="Feng Q."/>
            <person name="Zhang L."/>
            <person name="Zhu J."/>
            <person name="Weng Q."/>
            <person name="Mu J."/>
            <person name="Lu Y."/>
            <person name="Fan D."/>
            <person name="Liu Y."/>
            <person name="Guan J."/>
            <person name="Zhang Y."/>
            <person name="Yu S."/>
            <person name="Liu X."/>
            <person name="Zhang Y."/>
            <person name="Hong G."/>
            <person name="Han B."/>
            <person name="Choisne N."/>
            <person name="Demange N."/>
            <person name="Orjeda G."/>
            <person name="Samain S."/>
            <person name="Cattolico L."/>
            <person name="Pelletier E."/>
            <person name="Couloux A."/>
            <person name="Segurens B."/>
            <person name="Wincker P."/>
            <person name="D'Hont A."/>
            <person name="Scarpelli C."/>
            <person name="Weissenbach J."/>
            <person name="Salanoubat M."/>
            <person name="Quetier F."/>
            <person name="Yu Y."/>
            <person name="Kim H.R."/>
            <person name="Rambo T."/>
            <person name="Currie J."/>
            <person name="Collura K."/>
            <person name="Luo M."/>
            <person name="Yang T."/>
            <person name="Ammiraju J.S.S."/>
            <person name="Engler F."/>
            <person name="Soderlund C."/>
            <person name="Wing R.A."/>
            <person name="Palmer L.E."/>
            <person name="de la Bastide M."/>
            <person name="Spiegel L."/>
            <person name="Nascimento L."/>
            <person name="Zutavern T."/>
            <person name="O'Shaughnessy A."/>
            <person name="Dike S."/>
            <person name="Dedhia N."/>
            <person name="Preston R."/>
            <person name="Balija V."/>
            <person name="McCombie W.R."/>
            <person name="Chow T."/>
            <person name="Chen H."/>
            <person name="Chung M."/>
            <person name="Chen C."/>
            <person name="Shaw J."/>
            <person name="Wu H."/>
            <person name="Hsiao K."/>
            <person name="Chao Y."/>
            <person name="Chu M."/>
            <person name="Cheng C."/>
            <person name="Hour A."/>
            <person name="Lee P."/>
            <person name="Lin S."/>
            <person name="Lin Y."/>
            <person name="Liou J."/>
            <person name="Liu S."/>
            <person name="Hsing Y."/>
            <person name="Raghuvanshi S."/>
            <person name="Mohanty A."/>
            <person name="Bharti A.K."/>
            <person name="Gaur A."/>
            <person name="Gupta V."/>
            <person name="Kumar D."/>
            <person name="Ravi V."/>
            <person name="Vij S."/>
            <person name="Kapur A."/>
            <person name="Khurana P."/>
            <person name="Khurana P."/>
            <person name="Khurana J.P."/>
            <person name="Tyagi A.K."/>
            <person name="Gaikwad K."/>
            <person name="Singh A."/>
            <person name="Dalal V."/>
            <person name="Srivastava S."/>
            <person name="Dixit A."/>
            <person name="Pal A.K."/>
            <person name="Ghazi I.A."/>
            <person name="Yadav M."/>
            <person name="Pandit A."/>
            <person name="Bhargava A."/>
            <person name="Sureshbabu K."/>
            <person name="Batra K."/>
            <person name="Sharma T.R."/>
            <person name="Mohapatra T."/>
            <person name="Singh N.K."/>
            <person name="Messing J."/>
            <person name="Nelson A.B."/>
            <person name="Fuks G."/>
            <person name="Kavchok S."/>
            <person name="Keizer G."/>
            <person name="Linton E."/>
            <person name="Llaca V."/>
            <person name="Song R."/>
            <person name="Tanyolac B."/>
            <person name="Young S."/>
            <person name="Ho-Il K."/>
            <person name="Hahn J.H."/>
            <person name="Sangsakoo G."/>
            <person name="Vanavichit A."/>
            <person name="de Mattos Luiz.A.T."/>
            <person name="Zimmer P.D."/>
            <person name="Malone G."/>
            <person name="Dellagostin O."/>
            <person name="de Oliveira A.C."/>
            <person name="Bevan M."/>
            <person name="Bancroft I."/>
            <person name="Minx P."/>
            <person name="Cordum H."/>
            <person name="Wilson R."/>
            <person name="Cheng Z."/>
            <person name="Jin W."/>
            <person name="Jiang J."/>
            <person name="Leong S.A."/>
            <person name="Iwama H."/>
            <person name="Gojobori T."/>
            <person name="Itoh T."/>
            <person name="Niimura Y."/>
            <person name="Fujii Y."/>
            <person name="Habara T."/>
            <person name="Sakai H."/>
            <person name="Sato Y."/>
            <person name="Wilson G."/>
            <person name="Kumar K."/>
            <person name="McCouch S."/>
            <person name="Juretic N."/>
            <person name="Hoen D."/>
            <person name="Wright S."/>
            <person name="Bruskiewich R."/>
            <person name="Bureau T."/>
            <person name="Miyao A."/>
            <person name="Hirochika H."/>
            <person name="Nishikawa T."/>
            <person name="Kadowaki K."/>
            <person name="Sugiura M."/>
            <person name="Burr B."/>
            <person name="Sasaki T."/>
        </authorList>
    </citation>
    <scope>NUCLEOTIDE SEQUENCE [LARGE SCALE GENOMIC DNA]</scope>
    <source>
        <strain evidence="3">cv. Nipponbare</strain>
    </source>
</reference>
<dbReference type="AlphaFoldDB" id="Q654Z4"/>
<dbReference type="EMBL" id="AP003935">
    <property type="protein sequence ID" value="BAD45623.1"/>
    <property type="molecule type" value="Genomic_DNA"/>
</dbReference>